<gene>
    <name evidence="2" type="ORF">GNT65_13940</name>
</gene>
<reference evidence="2 3" key="1">
    <citation type="submission" date="2019-12" db="EMBL/GenBank/DDBJ databases">
        <title>Shewanella insulae sp. nov., isolated from a tidal flat.</title>
        <authorList>
            <person name="Yoon J.-H."/>
        </authorList>
    </citation>
    <scope>NUCLEOTIDE SEQUENCE [LARGE SCALE GENOMIC DNA]</scope>
    <source>
        <strain evidence="2 3">JBTF-M18</strain>
    </source>
</reference>
<keyword evidence="3" id="KW-1185">Reference proteome</keyword>
<sequence>MLKFIMLTIGLLCSGMAMAVDDVLTVDRSVSGSFQSSFPNENNIQPDISDFKVLNSVLMSNEAGERWAVITVENLASGQRTLNQNQLMALFANGERLTPHIFKRRFSANEILSITLAFGEHKFPILEVYPRN</sequence>
<protein>
    <submittedName>
        <fullName evidence="2">Uncharacterized protein</fullName>
    </submittedName>
</protein>
<organism evidence="2 3">
    <name type="scientific">Shewanella insulae</name>
    <dbReference type="NCBI Taxonomy" id="2681496"/>
    <lineage>
        <taxon>Bacteria</taxon>
        <taxon>Pseudomonadati</taxon>
        <taxon>Pseudomonadota</taxon>
        <taxon>Gammaproteobacteria</taxon>
        <taxon>Alteromonadales</taxon>
        <taxon>Shewanellaceae</taxon>
        <taxon>Shewanella</taxon>
    </lineage>
</organism>
<dbReference type="RefSeq" id="WP_160797181.1">
    <property type="nucleotide sequence ID" value="NZ_CANMWR010000041.1"/>
</dbReference>
<dbReference type="Proteomes" id="UP000474778">
    <property type="component" value="Unassembled WGS sequence"/>
</dbReference>
<dbReference type="AlphaFoldDB" id="A0A6L7HZL3"/>
<evidence type="ECO:0000256" key="1">
    <source>
        <dbReference type="SAM" id="SignalP"/>
    </source>
</evidence>
<accession>A0A6L7HZL3</accession>
<proteinExistence type="predicted"/>
<keyword evidence="1" id="KW-0732">Signal</keyword>
<dbReference type="EMBL" id="WRPA01000012">
    <property type="protein sequence ID" value="MXR69759.1"/>
    <property type="molecule type" value="Genomic_DNA"/>
</dbReference>
<name>A0A6L7HZL3_9GAMM</name>
<feature type="chain" id="PRO_5027002545" evidence="1">
    <location>
        <begin position="20"/>
        <end position="132"/>
    </location>
</feature>
<comment type="caution">
    <text evidence="2">The sequence shown here is derived from an EMBL/GenBank/DDBJ whole genome shotgun (WGS) entry which is preliminary data.</text>
</comment>
<evidence type="ECO:0000313" key="2">
    <source>
        <dbReference type="EMBL" id="MXR69759.1"/>
    </source>
</evidence>
<evidence type="ECO:0000313" key="3">
    <source>
        <dbReference type="Proteomes" id="UP000474778"/>
    </source>
</evidence>
<feature type="signal peptide" evidence="1">
    <location>
        <begin position="1"/>
        <end position="19"/>
    </location>
</feature>